<dbReference type="AlphaFoldDB" id="A0A931CZP0"/>
<protein>
    <submittedName>
        <fullName evidence="1">YtxH domain-containing protein</fullName>
    </submittedName>
</protein>
<accession>A0A931CZP0</accession>
<comment type="caution">
    <text evidence="1">The sequence shown here is derived from an EMBL/GenBank/DDBJ whole genome shotgun (WGS) entry which is preliminary data.</text>
</comment>
<dbReference type="EMBL" id="JACCQK010000681">
    <property type="protein sequence ID" value="MBG0780336.1"/>
    <property type="molecule type" value="Genomic_DNA"/>
</dbReference>
<name>A0A931CZP0_9BACT</name>
<proteinExistence type="predicted"/>
<dbReference type="Proteomes" id="UP000706172">
    <property type="component" value="Unassembled WGS sequence"/>
</dbReference>
<reference evidence="1" key="1">
    <citation type="submission" date="2020-07" db="EMBL/GenBank/DDBJ databases">
        <title>Severe corrosion of carbon steel in oil field produced water can be linked to methanogenic archaea containing a special type of NiFe hydrogenase.</title>
        <authorList>
            <person name="Lahme S."/>
            <person name="Mand J."/>
            <person name="Longwell J."/>
            <person name="Smith R."/>
            <person name="Enning D."/>
        </authorList>
    </citation>
    <scope>NUCLEOTIDE SEQUENCE</scope>
    <source>
        <strain evidence="1">MIC098Bin6</strain>
    </source>
</reference>
<gene>
    <name evidence="1" type="ORF">H0S81_10480</name>
</gene>
<evidence type="ECO:0000313" key="2">
    <source>
        <dbReference type="Proteomes" id="UP000706172"/>
    </source>
</evidence>
<evidence type="ECO:0000313" key="1">
    <source>
        <dbReference type="EMBL" id="MBG0780336.1"/>
    </source>
</evidence>
<organism evidence="1 2">
    <name type="scientific">Desulfotignum balticum</name>
    <dbReference type="NCBI Taxonomy" id="115781"/>
    <lineage>
        <taxon>Bacteria</taxon>
        <taxon>Pseudomonadati</taxon>
        <taxon>Thermodesulfobacteriota</taxon>
        <taxon>Desulfobacteria</taxon>
        <taxon>Desulfobacterales</taxon>
        <taxon>Desulfobacteraceae</taxon>
        <taxon>Desulfotignum</taxon>
    </lineage>
</organism>
<sequence>MPASGHVHPAAVNPALGTGQAVPASQMNHPFYHNPVGQLPPQYRPYSHEENRQTAMAVPPASGLGSWFDFSSAGYLKGFLAGAGITLLLTNTSVQKTLIRGTVKVWSTFQGGVEEVKEQFKDVKAEMSQDS</sequence>